<evidence type="ECO:0000313" key="1">
    <source>
        <dbReference type="EMBL" id="ORA69804.1"/>
    </source>
</evidence>
<dbReference type="STRING" id="53376.BST25_20730"/>
<dbReference type="InterPro" id="IPR036188">
    <property type="entry name" value="FAD/NAD-bd_sf"/>
</dbReference>
<dbReference type="SUPFAM" id="SSF51905">
    <property type="entry name" value="FAD/NAD(P)-binding domain"/>
    <property type="match status" value="1"/>
</dbReference>
<dbReference type="InterPro" id="IPR002938">
    <property type="entry name" value="FAD-bd"/>
</dbReference>
<keyword evidence="2" id="KW-1185">Reference proteome</keyword>
<gene>
    <name evidence="1" type="ORF">BST25_20730</name>
</gene>
<accession>A0A1X0DBN6</accession>
<proteinExistence type="predicted"/>
<organism evidence="1 2">
    <name type="scientific">Mycobacterium heidelbergense</name>
    <dbReference type="NCBI Taxonomy" id="53376"/>
    <lineage>
        <taxon>Bacteria</taxon>
        <taxon>Bacillati</taxon>
        <taxon>Actinomycetota</taxon>
        <taxon>Actinomycetes</taxon>
        <taxon>Mycobacteriales</taxon>
        <taxon>Mycobacteriaceae</taxon>
        <taxon>Mycobacterium</taxon>
        <taxon>Mycobacterium simiae complex</taxon>
    </lineage>
</organism>
<dbReference type="EMBL" id="MVHR01000043">
    <property type="protein sequence ID" value="ORA69804.1"/>
    <property type="molecule type" value="Genomic_DNA"/>
</dbReference>
<dbReference type="Gene3D" id="3.50.50.60">
    <property type="entry name" value="FAD/NAD(P)-binding domain"/>
    <property type="match status" value="1"/>
</dbReference>
<name>A0A1X0DBN6_MYCHE</name>
<dbReference type="Proteomes" id="UP000192566">
    <property type="component" value="Unassembled WGS sequence"/>
</dbReference>
<reference evidence="1 2" key="1">
    <citation type="submission" date="2017-02" db="EMBL/GenBank/DDBJ databases">
        <title>The new phylogeny of genus Mycobacterium.</title>
        <authorList>
            <person name="Tortoli E."/>
            <person name="Trovato A."/>
            <person name="Cirillo D.M."/>
        </authorList>
    </citation>
    <scope>NUCLEOTIDE SEQUENCE [LARGE SCALE GENOMIC DNA]</scope>
    <source>
        <strain evidence="1 2">DSM 44471</strain>
    </source>
</reference>
<evidence type="ECO:0000313" key="2">
    <source>
        <dbReference type="Proteomes" id="UP000192566"/>
    </source>
</evidence>
<dbReference type="Pfam" id="PF01494">
    <property type="entry name" value="FAD_binding_3"/>
    <property type="match status" value="1"/>
</dbReference>
<dbReference type="AlphaFoldDB" id="A0A1X0DBN6"/>
<dbReference type="GO" id="GO:0071949">
    <property type="term" value="F:FAD binding"/>
    <property type="evidence" value="ECO:0007669"/>
    <property type="project" value="InterPro"/>
</dbReference>
<dbReference type="Gene3D" id="3.30.70.2450">
    <property type="match status" value="1"/>
</dbReference>
<sequence>MHTFFASDGPVVVLPMRDGRIRFLAEVHDAPGTPLNPKPTQRELQTILDKRIGGIRLVHSHRLTTFEIHHARVPAYRWARVFLAGDAAHIHSLAGGQGHEHRHAGRVQPGLEAGSGNRRRRR</sequence>
<comment type="caution">
    <text evidence="1">The sequence shown here is derived from an EMBL/GenBank/DDBJ whole genome shotgun (WGS) entry which is preliminary data.</text>
</comment>
<dbReference type="RefSeq" id="WP_142272837.1">
    <property type="nucleotide sequence ID" value="NZ_AP022615.1"/>
</dbReference>
<protein>
    <submittedName>
        <fullName evidence="1">Uncharacterized protein</fullName>
    </submittedName>
</protein>